<comment type="caution">
    <text evidence="2">The sequence shown here is derived from an EMBL/GenBank/DDBJ whole genome shotgun (WGS) entry which is preliminary data.</text>
</comment>
<protein>
    <submittedName>
        <fullName evidence="2">Uncharacterized protein</fullName>
    </submittedName>
</protein>
<feature type="compositionally biased region" description="Polar residues" evidence="1">
    <location>
        <begin position="95"/>
        <end position="104"/>
    </location>
</feature>
<feature type="compositionally biased region" description="Polar residues" evidence="1">
    <location>
        <begin position="53"/>
        <end position="69"/>
    </location>
</feature>
<reference evidence="3" key="1">
    <citation type="journal article" date="2014" name="Genome Announc.">
        <title>Draft genome sequence of Colletotrichum sublineola, a destructive pathogen of cultivated sorghum.</title>
        <authorList>
            <person name="Baroncelli R."/>
            <person name="Sanz-Martin J.M."/>
            <person name="Rech G.E."/>
            <person name="Sukno S.A."/>
            <person name="Thon M.R."/>
        </authorList>
    </citation>
    <scope>NUCLEOTIDE SEQUENCE [LARGE SCALE GENOMIC DNA]</scope>
    <source>
        <strain evidence="3">TX430BB</strain>
    </source>
</reference>
<proteinExistence type="predicted"/>
<organism evidence="2 3">
    <name type="scientific">Colletotrichum sublineola</name>
    <name type="common">Sorghum anthracnose fungus</name>
    <dbReference type="NCBI Taxonomy" id="1173701"/>
    <lineage>
        <taxon>Eukaryota</taxon>
        <taxon>Fungi</taxon>
        <taxon>Dikarya</taxon>
        <taxon>Ascomycota</taxon>
        <taxon>Pezizomycotina</taxon>
        <taxon>Sordariomycetes</taxon>
        <taxon>Hypocreomycetidae</taxon>
        <taxon>Glomerellales</taxon>
        <taxon>Glomerellaceae</taxon>
        <taxon>Colletotrichum</taxon>
        <taxon>Colletotrichum graminicola species complex</taxon>
    </lineage>
</organism>
<keyword evidence="3" id="KW-1185">Reference proteome</keyword>
<dbReference type="OrthoDB" id="4830883at2759"/>
<dbReference type="AlphaFoldDB" id="A0A066XLQ2"/>
<sequence length="245" mass="27060">MDQRHRKGQSDRRLRDNHRPQRRLTVPPPTHQDPSPSFGSRRSYSPSVPFDPNLSSPYHTQEPSTQLQGTGYVPDAAGTAPQHGRYPPQRFDGFYSSSAPTHSNVFPRPYPPVQHYNDSARTVSSQGAQHSDQMSTWNLSYSMRQNNGRVVNGASPDPSTMSSSTSGRYYEPDSSTTTPRSSHTPNLSLSQSPVIAGVGSWVNTSAHSIYPAPPEDHRGRQHFRLNISGLPGRSLRSDPSGEDNL</sequence>
<feature type="compositionally biased region" description="Low complexity" evidence="1">
    <location>
        <begin position="155"/>
        <end position="185"/>
    </location>
</feature>
<feature type="region of interest" description="Disordered" evidence="1">
    <location>
        <begin position="1"/>
        <end position="191"/>
    </location>
</feature>
<dbReference type="HOGENOM" id="CLU_1133519_0_0_1"/>
<evidence type="ECO:0000313" key="3">
    <source>
        <dbReference type="Proteomes" id="UP000027238"/>
    </source>
</evidence>
<gene>
    <name evidence="2" type="ORF">CSUB01_11545</name>
</gene>
<name>A0A066XLQ2_COLSU</name>
<feature type="compositionally biased region" description="Basic and acidic residues" evidence="1">
    <location>
        <begin position="1"/>
        <end position="19"/>
    </location>
</feature>
<evidence type="ECO:0000313" key="2">
    <source>
        <dbReference type="EMBL" id="KDN66955.1"/>
    </source>
</evidence>
<feature type="compositionally biased region" description="Polar residues" evidence="1">
    <location>
        <begin position="116"/>
        <end position="149"/>
    </location>
</feature>
<accession>A0A066XLQ2</accession>
<evidence type="ECO:0000256" key="1">
    <source>
        <dbReference type="SAM" id="MobiDB-lite"/>
    </source>
</evidence>
<feature type="compositionally biased region" description="Polar residues" evidence="1">
    <location>
        <begin position="32"/>
        <end position="46"/>
    </location>
</feature>
<feature type="region of interest" description="Disordered" evidence="1">
    <location>
        <begin position="225"/>
        <end position="245"/>
    </location>
</feature>
<dbReference type="Proteomes" id="UP000027238">
    <property type="component" value="Unassembled WGS sequence"/>
</dbReference>
<dbReference type="EMBL" id="JMSE01000862">
    <property type="protein sequence ID" value="KDN66955.1"/>
    <property type="molecule type" value="Genomic_DNA"/>
</dbReference>
<dbReference type="eggNOG" id="ENOG502T5QU">
    <property type="taxonomic scope" value="Eukaryota"/>
</dbReference>